<keyword evidence="4" id="KW-1185">Reference proteome</keyword>
<sequence>MKAILSLFLLISLTSCVQAQSPGVITQDVATFKKTIQSKKIQLVDVRTPAEFSAGSIEGAQNIDVKSSEFKTMAAKLDKKRPVAVYCLSGIRSARAAGILKEMGFKKIYNLDGGYTAWTK</sequence>
<evidence type="ECO:0000313" key="4">
    <source>
        <dbReference type="Proteomes" id="UP000008461"/>
    </source>
</evidence>
<organism evidence="3 4">
    <name type="scientific">Haliscomenobacter hydrossis (strain ATCC 27775 / DSM 1100 / LMG 10767 / O)</name>
    <dbReference type="NCBI Taxonomy" id="760192"/>
    <lineage>
        <taxon>Bacteria</taxon>
        <taxon>Pseudomonadati</taxon>
        <taxon>Bacteroidota</taxon>
        <taxon>Saprospiria</taxon>
        <taxon>Saprospirales</taxon>
        <taxon>Haliscomenobacteraceae</taxon>
        <taxon>Haliscomenobacter</taxon>
    </lineage>
</organism>
<dbReference type="PROSITE" id="PS51257">
    <property type="entry name" value="PROKAR_LIPOPROTEIN"/>
    <property type="match status" value="1"/>
</dbReference>
<dbReference type="OrthoDB" id="9808735at2"/>
<keyword evidence="1" id="KW-0732">Signal</keyword>
<dbReference type="InterPro" id="IPR001763">
    <property type="entry name" value="Rhodanese-like_dom"/>
</dbReference>
<dbReference type="eggNOG" id="COG0607">
    <property type="taxonomic scope" value="Bacteria"/>
</dbReference>
<dbReference type="SUPFAM" id="SSF52821">
    <property type="entry name" value="Rhodanese/Cell cycle control phosphatase"/>
    <property type="match status" value="1"/>
</dbReference>
<dbReference type="Proteomes" id="UP000008461">
    <property type="component" value="Chromosome"/>
</dbReference>
<feature type="domain" description="Rhodanese" evidence="2">
    <location>
        <begin position="37"/>
        <end position="120"/>
    </location>
</feature>
<gene>
    <name evidence="3" type="ordered locus">Halhy_3208</name>
</gene>
<dbReference type="HOGENOM" id="CLU_089574_1_6_10"/>
<evidence type="ECO:0000259" key="2">
    <source>
        <dbReference type="PROSITE" id="PS50206"/>
    </source>
</evidence>
<accession>F4KRY1</accession>
<protein>
    <submittedName>
        <fullName evidence="3">Rhodanese-like protein</fullName>
    </submittedName>
</protein>
<dbReference type="AlphaFoldDB" id="F4KRY1"/>
<dbReference type="Pfam" id="PF00581">
    <property type="entry name" value="Rhodanese"/>
    <property type="match status" value="1"/>
</dbReference>
<dbReference type="RefSeq" id="WP_013765609.1">
    <property type="nucleotide sequence ID" value="NC_015510.1"/>
</dbReference>
<dbReference type="KEGG" id="hhy:Halhy_3208"/>
<name>F4KRY1_HALH1</name>
<evidence type="ECO:0000313" key="3">
    <source>
        <dbReference type="EMBL" id="AEE51068.1"/>
    </source>
</evidence>
<dbReference type="PANTHER" id="PTHR43031:SF1">
    <property type="entry name" value="PYRIDINE NUCLEOTIDE-DISULPHIDE OXIDOREDUCTASE"/>
    <property type="match status" value="1"/>
</dbReference>
<reference key="2">
    <citation type="submission" date="2011-04" db="EMBL/GenBank/DDBJ databases">
        <title>Complete sequence of chromosome of Haliscomenobacter hydrossis DSM 1100.</title>
        <authorList>
            <consortium name="US DOE Joint Genome Institute (JGI-PGF)"/>
            <person name="Lucas S."/>
            <person name="Han J."/>
            <person name="Lapidus A."/>
            <person name="Bruce D."/>
            <person name="Goodwin L."/>
            <person name="Pitluck S."/>
            <person name="Peters L."/>
            <person name="Kyrpides N."/>
            <person name="Mavromatis K."/>
            <person name="Ivanova N."/>
            <person name="Ovchinnikova G."/>
            <person name="Pagani I."/>
            <person name="Daligault H."/>
            <person name="Detter J.C."/>
            <person name="Han C."/>
            <person name="Land M."/>
            <person name="Hauser L."/>
            <person name="Markowitz V."/>
            <person name="Cheng J.-F."/>
            <person name="Hugenholtz P."/>
            <person name="Woyke T."/>
            <person name="Wu D."/>
            <person name="Verbarg S."/>
            <person name="Frueling A."/>
            <person name="Brambilla E."/>
            <person name="Klenk H.-P."/>
            <person name="Eisen J.A."/>
        </authorList>
    </citation>
    <scope>NUCLEOTIDE SEQUENCE</scope>
    <source>
        <strain>DSM 1100</strain>
    </source>
</reference>
<dbReference type="InterPro" id="IPR036873">
    <property type="entry name" value="Rhodanese-like_dom_sf"/>
</dbReference>
<dbReference type="EMBL" id="CP002691">
    <property type="protein sequence ID" value="AEE51068.1"/>
    <property type="molecule type" value="Genomic_DNA"/>
</dbReference>
<reference evidence="3 4" key="1">
    <citation type="journal article" date="2011" name="Stand. Genomic Sci.">
        <title>Complete genome sequence of Haliscomenobacter hydrossis type strain (O).</title>
        <authorList>
            <consortium name="US DOE Joint Genome Institute (JGI-PGF)"/>
            <person name="Daligault H."/>
            <person name="Lapidus A."/>
            <person name="Zeytun A."/>
            <person name="Nolan M."/>
            <person name="Lucas S."/>
            <person name="Del Rio T.G."/>
            <person name="Tice H."/>
            <person name="Cheng J.F."/>
            <person name="Tapia R."/>
            <person name="Han C."/>
            <person name="Goodwin L."/>
            <person name="Pitluck S."/>
            <person name="Liolios K."/>
            <person name="Pagani I."/>
            <person name="Ivanova N."/>
            <person name="Huntemann M."/>
            <person name="Mavromatis K."/>
            <person name="Mikhailova N."/>
            <person name="Pati A."/>
            <person name="Chen A."/>
            <person name="Palaniappan K."/>
            <person name="Land M."/>
            <person name="Hauser L."/>
            <person name="Brambilla E.M."/>
            <person name="Rohde M."/>
            <person name="Verbarg S."/>
            <person name="Goker M."/>
            <person name="Bristow J."/>
            <person name="Eisen J.A."/>
            <person name="Markowitz V."/>
            <person name="Hugenholtz P."/>
            <person name="Kyrpides N.C."/>
            <person name="Klenk H.P."/>
            <person name="Woyke T."/>
        </authorList>
    </citation>
    <scope>NUCLEOTIDE SEQUENCE [LARGE SCALE GENOMIC DNA]</scope>
    <source>
        <strain evidence="4">ATCC 27775 / DSM 1100 / LMG 10767 / O</strain>
    </source>
</reference>
<dbReference type="Gene3D" id="3.40.250.10">
    <property type="entry name" value="Rhodanese-like domain"/>
    <property type="match status" value="1"/>
</dbReference>
<dbReference type="PROSITE" id="PS50206">
    <property type="entry name" value="RHODANESE_3"/>
    <property type="match status" value="1"/>
</dbReference>
<feature type="signal peptide" evidence="1">
    <location>
        <begin position="1"/>
        <end position="19"/>
    </location>
</feature>
<proteinExistence type="predicted"/>
<feature type="chain" id="PRO_5003310254" evidence="1">
    <location>
        <begin position="20"/>
        <end position="120"/>
    </location>
</feature>
<dbReference type="STRING" id="760192.Halhy_3208"/>
<dbReference type="CDD" id="cd00158">
    <property type="entry name" value="RHOD"/>
    <property type="match status" value="1"/>
</dbReference>
<dbReference type="SMART" id="SM00450">
    <property type="entry name" value="RHOD"/>
    <property type="match status" value="1"/>
</dbReference>
<dbReference type="InterPro" id="IPR050229">
    <property type="entry name" value="GlpE_sulfurtransferase"/>
</dbReference>
<dbReference type="PANTHER" id="PTHR43031">
    <property type="entry name" value="FAD-DEPENDENT OXIDOREDUCTASE"/>
    <property type="match status" value="1"/>
</dbReference>
<evidence type="ECO:0000256" key="1">
    <source>
        <dbReference type="SAM" id="SignalP"/>
    </source>
</evidence>